<gene>
    <name evidence="11" type="ORF">SSP24_35890</name>
</gene>
<sequence>MVGHMPELSPRRRMLVLAICCMSLLIVSLDNTVLNVALPSMQRDLRASTSGLQWTIDAYTLVLASLLMLAGSTADRIGRKRVFMAGLIVFTIGSALCSVAPNLDTLVVFRMVQAVGGSMLNPVAMSIITNTFTDPRERARAIGVWGAVVGISMAAGPLVGGLLVEAVNWRAIFWINLPVGAAALLLTLRYVPESRAPKARRADPVGQLLVIALFGALTYAIIEAPSAGGATVAPFVAVALAALVGLLVYEPRRAEPLIDLRFFRSAPFSGATVIAISAFAALGGFLFLSTLYLQNVRGLDALHAGLWMLPMAVPTFLCAPVAGRLVGTRGPRVPLLIAGVAMTASAVLFAGFEGETSDVTLFVGYVLFGVGFGFVNAPITNTAVSGMPRAQAGVAAAVASTSRQLGQTLGVAVVGAVLASGIGGSSYREAFVSAARPGWWVLVVCGVGVLVFGVLSSGRWARGTAERAAERLEAGGGRQVVGAAEGA</sequence>
<evidence type="ECO:0000313" key="12">
    <source>
        <dbReference type="Proteomes" id="UP000317881"/>
    </source>
</evidence>
<evidence type="ECO:0000313" key="11">
    <source>
        <dbReference type="EMBL" id="GEC05934.1"/>
    </source>
</evidence>
<dbReference type="GO" id="GO:0022857">
    <property type="term" value="F:transmembrane transporter activity"/>
    <property type="evidence" value="ECO:0007669"/>
    <property type="project" value="InterPro"/>
</dbReference>
<keyword evidence="7 9" id="KW-0472">Membrane</keyword>
<keyword evidence="4" id="KW-1003">Cell membrane</keyword>
<feature type="transmembrane region" description="Helical" evidence="9">
    <location>
        <begin position="270"/>
        <end position="293"/>
    </location>
</feature>
<dbReference type="Pfam" id="PF07690">
    <property type="entry name" value="MFS_1"/>
    <property type="match status" value="1"/>
</dbReference>
<dbReference type="InterPro" id="IPR011701">
    <property type="entry name" value="MFS"/>
</dbReference>
<keyword evidence="5 9" id="KW-0812">Transmembrane</keyword>
<feature type="transmembrane region" description="Helical" evidence="9">
    <location>
        <begin position="141"/>
        <end position="159"/>
    </location>
</feature>
<organism evidence="11 12">
    <name type="scientific">Streptomyces spinoverrucosus</name>
    <dbReference type="NCBI Taxonomy" id="284043"/>
    <lineage>
        <taxon>Bacteria</taxon>
        <taxon>Bacillati</taxon>
        <taxon>Actinomycetota</taxon>
        <taxon>Actinomycetes</taxon>
        <taxon>Kitasatosporales</taxon>
        <taxon>Streptomycetaceae</taxon>
        <taxon>Streptomyces</taxon>
    </lineage>
</organism>
<evidence type="ECO:0000256" key="9">
    <source>
        <dbReference type="SAM" id="Phobius"/>
    </source>
</evidence>
<feature type="transmembrane region" description="Helical" evidence="9">
    <location>
        <begin position="204"/>
        <end position="222"/>
    </location>
</feature>
<dbReference type="AlphaFoldDB" id="A0A4Y3VGA2"/>
<feature type="transmembrane region" description="Helical" evidence="9">
    <location>
        <begin position="333"/>
        <end position="353"/>
    </location>
</feature>
<keyword evidence="8" id="KW-0046">Antibiotic resistance</keyword>
<dbReference type="Proteomes" id="UP000317881">
    <property type="component" value="Unassembled WGS sequence"/>
</dbReference>
<evidence type="ECO:0000256" key="1">
    <source>
        <dbReference type="ARBA" id="ARBA00004651"/>
    </source>
</evidence>
<dbReference type="InterPro" id="IPR004638">
    <property type="entry name" value="EmrB-like"/>
</dbReference>
<reference evidence="11 12" key="1">
    <citation type="submission" date="2019-06" db="EMBL/GenBank/DDBJ databases">
        <title>Whole genome shotgun sequence of Streptomyces spinoverrucosus NBRC 14228.</title>
        <authorList>
            <person name="Hosoyama A."/>
            <person name="Uohara A."/>
            <person name="Ohji S."/>
            <person name="Ichikawa N."/>
        </authorList>
    </citation>
    <scope>NUCLEOTIDE SEQUENCE [LARGE SCALE GENOMIC DNA]</scope>
    <source>
        <strain evidence="11 12">NBRC 14228</strain>
    </source>
</reference>
<dbReference type="PROSITE" id="PS50850">
    <property type="entry name" value="MFS"/>
    <property type="match status" value="1"/>
</dbReference>
<feature type="transmembrane region" description="Helical" evidence="9">
    <location>
        <begin position="439"/>
        <end position="461"/>
    </location>
</feature>
<evidence type="ECO:0000259" key="10">
    <source>
        <dbReference type="PROSITE" id="PS50850"/>
    </source>
</evidence>
<evidence type="ECO:0000256" key="2">
    <source>
        <dbReference type="ARBA" id="ARBA00008537"/>
    </source>
</evidence>
<dbReference type="Gene3D" id="1.20.1720.10">
    <property type="entry name" value="Multidrug resistance protein D"/>
    <property type="match status" value="1"/>
</dbReference>
<comment type="similarity">
    <text evidence="2">Belongs to the major facilitator superfamily. EmrB family.</text>
</comment>
<evidence type="ECO:0000256" key="8">
    <source>
        <dbReference type="ARBA" id="ARBA00023251"/>
    </source>
</evidence>
<dbReference type="CDD" id="cd17321">
    <property type="entry name" value="MFS_MMR_MDR_like"/>
    <property type="match status" value="1"/>
</dbReference>
<comment type="caution">
    <text evidence="11">The sequence shown here is derived from an EMBL/GenBank/DDBJ whole genome shotgun (WGS) entry which is preliminary data.</text>
</comment>
<comment type="subcellular location">
    <subcellularLocation>
        <location evidence="1">Cell membrane</location>
        <topology evidence="1">Multi-pass membrane protein</topology>
    </subcellularLocation>
</comment>
<feature type="domain" description="Major facilitator superfamily (MFS) profile" evidence="10">
    <location>
        <begin position="16"/>
        <end position="460"/>
    </location>
</feature>
<evidence type="ECO:0000256" key="5">
    <source>
        <dbReference type="ARBA" id="ARBA00022692"/>
    </source>
</evidence>
<dbReference type="InterPro" id="IPR036259">
    <property type="entry name" value="MFS_trans_sf"/>
</dbReference>
<keyword evidence="12" id="KW-1185">Reference proteome</keyword>
<dbReference type="PANTHER" id="PTHR42718:SF9">
    <property type="entry name" value="MAJOR FACILITATOR SUPERFAMILY MULTIDRUG TRANSPORTER MFSC"/>
    <property type="match status" value="1"/>
</dbReference>
<dbReference type="InterPro" id="IPR020846">
    <property type="entry name" value="MFS_dom"/>
</dbReference>
<dbReference type="EMBL" id="BJND01000024">
    <property type="protein sequence ID" value="GEC05934.1"/>
    <property type="molecule type" value="Genomic_DNA"/>
</dbReference>
<evidence type="ECO:0000256" key="3">
    <source>
        <dbReference type="ARBA" id="ARBA00022448"/>
    </source>
</evidence>
<dbReference type="PRINTS" id="PR01036">
    <property type="entry name" value="TCRTETB"/>
</dbReference>
<dbReference type="SUPFAM" id="SSF103473">
    <property type="entry name" value="MFS general substrate transporter"/>
    <property type="match status" value="1"/>
</dbReference>
<feature type="transmembrane region" description="Helical" evidence="9">
    <location>
        <begin position="409"/>
        <end position="427"/>
    </location>
</feature>
<dbReference type="NCBIfam" id="TIGR00711">
    <property type="entry name" value="efflux_EmrB"/>
    <property type="match status" value="1"/>
</dbReference>
<evidence type="ECO:0000256" key="4">
    <source>
        <dbReference type="ARBA" id="ARBA00022475"/>
    </source>
</evidence>
<keyword evidence="6 9" id="KW-1133">Transmembrane helix</keyword>
<feature type="transmembrane region" description="Helical" evidence="9">
    <location>
        <begin position="359"/>
        <end position="379"/>
    </location>
</feature>
<dbReference type="GO" id="GO:0005886">
    <property type="term" value="C:plasma membrane"/>
    <property type="evidence" value="ECO:0007669"/>
    <property type="project" value="UniProtKB-SubCell"/>
</dbReference>
<protein>
    <submittedName>
        <fullName evidence="11">MFS transporter</fullName>
    </submittedName>
</protein>
<evidence type="ECO:0000256" key="7">
    <source>
        <dbReference type="ARBA" id="ARBA00023136"/>
    </source>
</evidence>
<dbReference type="Gene3D" id="1.20.1250.20">
    <property type="entry name" value="MFS general substrate transporter like domains"/>
    <property type="match status" value="1"/>
</dbReference>
<feature type="transmembrane region" description="Helical" evidence="9">
    <location>
        <begin position="51"/>
        <end position="70"/>
    </location>
</feature>
<feature type="transmembrane region" description="Helical" evidence="9">
    <location>
        <begin position="171"/>
        <end position="192"/>
    </location>
</feature>
<accession>A0A4Y3VGA2</accession>
<evidence type="ECO:0000256" key="6">
    <source>
        <dbReference type="ARBA" id="ARBA00022989"/>
    </source>
</evidence>
<dbReference type="PANTHER" id="PTHR42718">
    <property type="entry name" value="MAJOR FACILITATOR SUPERFAMILY MULTIDRUG TRANSPORTER MFSC"/>
    <property type="match status" value="1"/>
</dbReference>
<feature type="transmembrane region" description="Helical" evidence="9">
    <location>
        <begin position="228"/>
        <end position="249"/>
    </location>
</feature>
<name>A0A4Y3VGA2_9ACTN</name>
<proteinExistence type="inferred from homology"/>
<feature type="transmembrane region" description="Helical" evidence="9">
    <location>
        <begin position="305"/>
        <end position="326"/>
    </location>
</feature>
<feature type="transmembrane region" description="Helical" evidence="9">
    <location>
        <begin position="82"/>
        <end position="101"/>
    </location>
</feature>
<dbReference type="GO" id="GO:0046677">
    <property type="term" value="P:response to antibiotic"/>
    <property type="evidence" value="ECO:0007669"/>
    <property type="project" value="UniProtKB-KW"/>
</dbReference>
<keyword evidence="3" id="KW-0813">Transport</keyword>